<reference evidence="5" key="1">
    <citation type="submission" date="2009-01" db="EMBL/GenBank/DDBJ databases">
        <authorList>
            <person name="Qin X."/>
            <person name="Bachman B."/>
            <person name="Battles P."/>
            <person name="Bell A."/>
            <person name="Bess C."/>
            <person name="Bickham C."/>
            <person name="Chaboub L."/>
            <person name="Chen D."/>
            <person name="Coyle M."/>
            <person name="Deiros D.R."/>
            <person name="Dinh H."/>
            <person name="Forbes L."/>
            <person name="Fowler G."/>
            <person name="Francisco L."/>
            <person name="Fu Q."/>
            <person name="Gubbala S."/>
            <person name="Hale W."/>
            <person name="Han Y."/>
            <person name="Hemphill L."/>
            <person name="Highlander S.K."/>
            <person name="Hirani K."/>
            <person name="Hogues M."/>
            <person name="Jackson L."/>
            <person name="Jakkamsetti A."/>
            <person name="Javaid M."/>
            <person name="Jiang H."/>
            <person name="Korchina V."/>
            <person name="Kovar C."/>
            <person name="Lara F."/>
            <person name="Lee S."/>
            <person name="Mata R."/>
            <person name="Mathew T."/>
            <person name="Moen C."/>
            <person name="Morales K."/>
            <person name="Munidasa M."/>
            <person name="Nazareth L."/>
            <person name="Ngo R."/>
            <person name="Nguyen L."/>
            <person name="Okwuonu G."/>
            <person name="Ongeri F."/>
            <person name="Patil S."/>
            <person name="Petrosino J."/>
            <person name="Pham C."/>
            <person name="Pham P."/>
            <person name="Pu L.-L."/>
            <person name="Puazo M."/>
            <person name="Raj R."/>
            <person name="Reid J."/>
            <person name="Rouhana J."/>
            <person name="Saada N."/>
            <person name="Shang Y."/>
            <person name="Simmons D."/>
            <person name="Thornton R."/>
            <person name="Warren J."/>
            <person name="Weissenberger G."/>
            <person name="Zhang J."/>
            <person name="Zhang L."/>
            <person name="Zhou C."/>
            <person name="Zhu D."/>
            <person name="Muzny D."/>
            <person name="Worley K."/>
            <person name="Gibbs R."/>
        </authorList>
    </citation>
    <scope>NUCLEOTIDE SEQUENCE [LARGE SCALE GENOMIC DNA]</scope>
    <source>
        <strain evidence="5">LMS2-1</strain>
    </source>
</reference>
<comment type="similarity">
    <text evidence="3">Belongs to the HPF/YfiA ribosome-associated protein family. Long HPF subfamily.</text>
</comment>
<dbReference type="InterPro" id="IPR003489">
    <property type="entry name" value="RHF/RaiA"/>
</dbReference>
<dbReference type="FunFam" id="3.30.505.50:FF:000001">
    <property type="entry name" value="Ribosome hibernation promoting factor"/>
    <property type="match status" value="1"/>
</dbReference>
<evidence type="ECO:0000256" key="2">
    <source>
        <dbReference type="ARBA" id="ARBA00022845"/>
    </source>
</evidence>
<name>C2JVR1_LACRM</name>
<dbReference type="SUPFAM" id="SSF69754">
    <property type="entry name" value="Ribosome binding protein Y (YfiA homologue)"/>
    <property type="match status" value="1"/>
</dbReference>
<evidence type="ECO:0000256" key="3">
    <source>
        <dbReference type="HAMAP-Rule" id="MF_00839"/>
    </source>
</evidence>
<dbReference type="Pfam" id="PF02482">
    <property type="entry name" value="Ribosomal_S30AE"/>
    <property type="match status" value="1"/>
</dbReference>
<dbReference type="Gene3D" id="3.30.160.100">
    <property type="entry name" value="Ribosome hibernation promotion factor-like"/>
    <property type="match status" value="1"/>
</dbReference>
<dbReference type="InterPro" id="IPR034694">
    <property type="entry name" value="HPF_long/plastid"/>
</dbReference>
<evidence type="ECO:0000313" key="5">
    <source>
        <dbReference type="EMBL" id="EEN80843.1"/>
    </source>
</evidence>
<dbReference type="InterPro" id="IPR050574">
    <property type="entry name" value="HPF/YfiA_ribosome-assoc"/>
</dbReference>
<accession>C2JVR1</accession>
<dbReference type="InterPro" id="IPR038416">
    <property type="entry name" value="Ribosom_S30AE_C_sf"/>
</dbReference>
<dbReference type="CDD" id="cd00552">
    <property type="entry name" value="RaiA"/>
    <property type="match status" value="1"/>
</dbReference>
<keyword evidence="6" id="KW-1185">Reference proteome</keyword>
<evidence type="ECO:0000313" key="6">
    <source>
        <dbReference type="Proteomes" id="UP000004525"/>
    </source>
</evidence>
<dbReference type="Proteomes" id="UP000004525">
    <property type="component" value="Unassembled WGS sequence"/>
</dbReference>
<feature type="domain" description="Sigma 54 modulation/S30EA ribosomal protein C-terminal" evidence="4">
    <location>
        <begin position="167"/>
        <end position="221"/>
    </location>
</feature>
<gene>
    <name evidence="5" type="primary">raiA</name>
    <name evidence="3" type="synonym">hpf</name>
    <name evidence="5" type="ORF">HMPREF0539_0995</name>
</gene>
<keyword evidence="1 3" id="KW-0963">Cytoplasm</keyword>
<dbReference type="HAMAP" id="MF_00839">
    <property type="entry name" value="HPF"/>
    <property type="match status" value="1"/>
</dbReference>
<dbReference type="Pfam" id="PF16321">
    <property type="entry name" value="Ribosom_S30AE_C"/>
    <property type="match status" value="1"/>
</dbReference>
<dbReference type="InterPro" id="IPR032528">
    <property type="entry name" value="Ribosom_S30AE_C"/>
</dbReference>
<comment type="caution">
    <text evidence="5">The sequence shown here is derived from an EMBL/GenBank/DDBJ whole genome shotgun (WGS) entry which is preliminary data.</text>
</comment>
<protein>
    <recommendedName>
        <fullName evidence="3">Ribosome hibernation promoting factor</fullName>
        <shortName evidence="3">HPF</shortName>
    </recommendedName>
</protein>
<dbReference type="GO" id="GO:0043024">
    <property type="term" value="F:ribosomal small subunit binding"/>
    <property type="evidence" value="ECO:0007669"/>
    <property type="project" value="TreeGrafter"/>
</dbReference>
<dbReference type="NCBIfam" id="TIGR00741">
    <property type="entry name" value="yfiA"/>
    <property type="match status" value="1"/>
</dbReference>
<evidence type="ECO:0000256" key="1">
    <source>
        <dbReference type="ARBA" id="ARBA00022490"/>
    </source>
</evidence>
<sequence length="226" mass="25631">MWLLLCLVVTFGYNEGGDWKGFTPANQRVSVCLHAGKGRSFMLTYNVRGENIEVTEAIRNYVEKRISKLNKFFGGSVTATAHVNLKVYPDKTAKVEVTIPLSFLTLRAEETSPDLYASIDLVTDKLERQVRKFKTKINRKSREKGFGQIDIDSNAPAEPKPAEDDDNLKVVRTKRVSLKPMDSQEAILQMDMLGHNFFIFEDADTNGTSIVYKRRDGRYGLIETNE</sequence>
<keyword evidence="2 3" id="KW-0810">Translation regulation</keyword>
<comment type="function">
    <text evidence="3">Required for dimerization of active 70S ribosomes into 100S ribosomes in stationary phase; 100S ribosomes are translationally inactive and sometimes present during exponential growth.</text>
</comment>
<evidence type="ECO:0000259" key="4">
    <source>
        <dbReference type="Pfam" id="PF16321"/>
    </source>
</evidence>
<dbReference type="GO" id="GO:0022627">
    <property type="term" value="C:cytosolic small ribosomal subunit"/>
    <property type="evidence" value="ECO:0007669"/>
    <property type="project" value="TreeGrafter"/>
</dbReference>
<dbReference type="Gene3D" id="3.30.505.50">
    <property type="entry name" value="Sigma 54 modulation/S30EA ribosomal protein, C-terminal domain"/>
    <property type="match status" value="1"/>
</dbReference>
<dbReference type="AlphaFoldDB" id="C2JVR1"/>
<comment type="subcellular location">
    <subcellularLocation>
        <location evidence="3">Cytoplasm</location>
    </subcellularLocation>
</comment>
<dbReference type="PANTHER" id="PTHR33231:SF1">
    <property type="entry name" value="30S RIBOSOMAL PROTEIN"/>
    <property type="match status" value="1"/>
</dbReference>
<dbReference type="GO" id="GO:0045900">
    <property type="term" value="P:negative regulation of translational elongation"/>
    <property type="evidence" value="ECO:0007669"/>
    <property type="project" value="TreeGrafter"/>
</dbReference>
<dbReference type="InterPro" id="IPR036567">
    <property type="entry name" value="RHF-like"/>
</dbReference>
<dbReference type="HOGENOM" id="CLU_071472_0_3_9"/>
<comment type="subunit">
    <text evidence="3">Interacts with 100S ribosomes.</text>
</comment>
<proteinExistence type="inferred from homology"/>
<dbReference type="EMBL" id="ACIZ01000046">
    <property type="protein sequence ID" value="EEN80843.1"/>
    <property type="molecule type" value="Genomic_DNA"/>
</dbReference>
<organism evidence="5 6">
    <name type="scientific">Lacticaseibacillus rhamnosus (strain LMS2-1)</name>
    <dbReference type="NCBI Taxonomy" id="525361"/>
    <lineage>
        <taxon>Bacteria</taxon>
        <taxon>Bacillati</taxon>
        <taxon>Bacillota</taxon>
        <taxon>Bacilli</taxon>
        <taxon>Lactobacillales</taxon>
        <taxon>Lactobacillaceae</taxon>
        <taxon>Lacticaseibacillus</taxon>
    </lineage>
</organism>
<dbReference type="PANTHER" id="PTHR33231">
    <property type="entry name" value="30S RIBOSOMAL PROTEIN"/>
    <property type="match status" value="1"/>
</dbReference>